<feature type="compositionally biased region" description="Acidic residues" evidence="1">
    <location>
        <begin position="252"/>
        <end position="263"/>
    </location>
</feature>
<accession>A0AAF0U287</accession>
<gene>
    <name evidence="4" type="ORF">MTR67_031304</name>
</gene>
<evidence type="ECO:0000313" key="4">
    <source>
        <dbReference type="EMBL" id="WMV37919.1"/>
    </source>
</evidence>
<feature type="domain" description="DUF4216" evidence="2">
    <location>
        <begin position="428"/>
        <end position="488"/>
    </location>
</feature>
<feature type="compositionally biased region" description="Acidic residues" evidence="1">
    <location>
        <begin position="559"/>
        <end position="582"/>
    </location>
</feature>
<proteinExistence type="predicted"/>
<evidence type="ECO:0000313" key="5">
    <source>
        <dbReference type="Proteomes" id="UP001234989"/>
    </source>
</evidence>
<name>A0AAF0U287_SOLVR</name>
<evidence type="ECO:0000256" key="1">
    <source>
        <dbReference type="SAM" id="MobiDB-lite"/>
    </source>
</evidence>
<dbReference type="Pfam" id="PF13960">
    <property type="entry name" value="DUF4218"/>
    <property type="match status" value="1"/>
</dbReference>
<dbReference type="InterPro" id="IPR025312">
    <property type="entry name" value="DUF4216"/>
</dbReference>
<dbReference type="AlphaFoldDB" id="A0AAF0U287"/>
<feature type="domain" description="DUF4218" evidence="3">
    <location>
        <begin position="139"/>
        <end position="250"/>
    </location>
</feature>
<sequence length="582" mass="67943">MHIEKNICDTLLGTLLDILGKSKDHINSRYDLHEMGICKELQPVKDYDTGNIHLAKACFSMKPEEKKLFCTVLKGAKLPKRFASNISSRVQIEDMKVSGYKSHDAHFILHYLLQIAVRKVLPKNVSLVLIRLGNYFRAICSKVIRRSDLEKMKDEIIDIECELEKIFPPSFFDIMTHLPIHLVDEIKLGGPTHLRWMYSTERTMCDFKGLVRNRKNLEGAIVEGFSAIECLTFISRYLPDMVKTTFSRYQTEDDENNQTEEGDVSPLFPKTGHPIRSMNKRKGKTFNMEHHEWFEAHRYALFNTGDEKVETFIKEHKNLIDNRTRGNAWVKAQIHSREFSDWFRDKVKNIEVSNHLRWLAKGPNFVAKRYTGYFINGYRFHTKTRDDPCKTQNSGVTLSATTDSFASARDHNPIDGMVIYYGIIQDIIEIDYWGCFSVVLFRCDWFHNEVDEYGLTRVYFNKKCSTNDPFVLASQVHQVFYVEDSIEKNVYYARNKVPVDLYDLEEENCPNIEETFWRETNDDIGSSEIVLDVDVRWSREDLLVDIIDLSSLAQLSEDVTMETSEEEDDFDDTDWDWMEADD</sequence>
<dbReference type="PANTHER" id="PTHR48258:SF8">
    <property type="entry name" value="DUF4216 DOMAIN-CONTAINING PROTEIN"/>
    <property type="match status" value="1"/>
</dbReference>
<dbReference type="EMBL" id="CP133618">
    <property type="protein sequence ID" value="WMV37919.1"/>
    <property type="molecule type" value="Genomic_DNA"/>
</dbReference>
<evidence type="ECO:0000259" key="2">
    <source>
        <dbReference type="Pfam" id="PF13952"/>
    </source>
</evidence>
<dbReference type="Pfam" id="PF13952">
    <property type="entry name" value="DUF4216"/>
    <property type="match status" value="1"/>
</dbReference>
<evidence type="ECO:0000259" key="3">
    <source>
        <dbReference type="Pfam" id="PF13960"/>
    </source>
</evidence>
<feature type="region of interest" description="Disordered" evidence="1">
    <location>
        <begin position="558"/>
        <end position="582"/>
    </location>
</feature>
<protein>
    <recommendedName>
        <fullName evidence="6">Transposase</fullName>
    </recommendedName>
</protein>
<keyword evidence="5" id="KW-1185">Reference proteome</keyword>
<dbReference type="InterPro" id="IPR025452">
    <property type="entry name" value="DUF4218"/>
</dbReference>
<dbReference type="Proteomes" id="UP001234989">
    <property type="component" value="Chromosome 7"/>
</dbReference>
<evidence type="ECO:0008006" key="6">
    <source>
        <dbReference type="Google" id="ProtNLM"/>
    </source>
</evidence>
<feature type="region of interest" description="Disordered" evidence="1">
    <location>
        <begin position="250"/>
        <end position="274"/>
    </location>
</feature>
<organism evidence="4 5">
    <name type="scientific">Solanum verrucosum</name>
    <dbReference type="NCBI Taxonomy" id="315347"/>
    <lineage>
        <taxon>Eukaryota</taxon>
        <taxon>Viridiplantae</taxon>
        <taxon>Streptophyta</taxon>
        <taxon>Embryophyta</taxon>
        <taxon>Tracheophyta</taxon>
        <taxon>Spermatophyta</taxon>
        <taxon>Magnoliopsida</taxon>
        <taxon>eudicotyledons</taxon>
        <taxon>Gunneridae</taxon>
        <taxon>Pentapetalae</taxon>
        <taxon>asterids</taxon>
        <taxon>lamiids</taxon>
        <taxon>Solanales</taxon>
        <taxon>Solanaceae</taxon>
        <taxon>Solanoideae</taxon>
        <taxon>Solaneae</taxon>
        <taxon>Solanum</taxon>
    </lineage>
</organism>
<reference evidence="4" key="1">
    <citation type="submission" date="2023-08" db="EMBL/GenBank/DDBJ databases">
        <title>A de novo genome assembly of Solanum verrucosum Schlechtendal, a Mexican diploid species geographically isolated from the other diploid A-genome species in potato relatives.</title>
        <authorList>
            <person name="Hosaka K."/>
        </authorList>
    </citation>
    <scope>NUCLEOTIDE SEQUENCE</scope>
    <source>
        <tissue evidence="4">Young leaves</tissue>
    </source>
</reference>
<dbReference type="PANTHER" id="PTHR48258">
    <property type="entry name" value="DUF4218 DOMAIN-CONTAINING PROTEIN-RELATED"/>
    <property type="match status" value="1"/>
</dbReference>